<dbReference type="SMART" id="SM00184">
    <property type="entry name" value="RING"/>
    <property type="match status" value="1"/>
</dbReference>
<dbReference type="InterPro" id="IPR047153">
    <property type="entry name" value="TRIM45/56/19-like"/>
</dbReference>
<reference evidence="6" key="1">
    <citation type="submission" date="2018-11" db="EMBL/GenBank/DDBJ databases">
        <authorList>
            <person name="Alioto T."/>
            <person name="Alioto T."/>
        </authorList>
    </citation>
    <scope>NUCLEOTIDE SEQUENCE</scope>
</reference>
<evidence type="ECO:0000256" key="2">
    <source>
        <dbReference type="ARBA" id="ARBA00022771"/>
    </source>
</evidence>
<evidence type="ECO:0000256" key="3">
    <source>
        <dbReference type="ARBA" id="ARBA00022833"/>
    </source>
</evidence>
<comment type="caution">
    <text evidence="6">The sequence shown here is derived from an EMBL/GenBank/DDBJ whole genome shotgun (WGS) entry which is preliminary data.</text>
</comment>
<organism evidence="6 7">
    <name type="scientific">Mytilus galloprovincialis</name>
    <name type="common">Mediterranean mussel</name>
    <dbReference type="NCBI Taxonomy" id="29158"/>
    <lineage>
        <taxon>Eukaryota</taxon>
        <taxon>Metazoa</taxon>
        <taxon>Spiralia</taxon>
        <taxon>Lophotrochozoa</taxon>
        <taxon>Mollusca</taxon>
        <taxon>Bivalvia</taxon>
        <taxon>Autobranchia</taxon>
        <taxon>Pteriomorphia</taxon>
        <taxon>Mytilida</taxon>
        <taxon>Mytiloidea</taxon>
        <taxon>Mytilidae</taxon>
        <taxon>Mytilinae</taxon>
        <taxon>Mytilus</taxon>
    </lineage>
</organism>
<dbReference type="EMBL" id="UYJE01004346">
    <property type="protein sequence ID" value="VDI27306.1"/>
    <property type="molecule type" value="Genomic_DNA"/>
</dbReference>
<evidence type="ECO:0000259" key="5">
    <source>
        <dbReference type="PROSITE" id="PS50089"/>
    </source>
</evidence>
<dbReference type="InterPro" id="IPR017907">
    <property type="entry name" value="Znf_RING_CS"/>
</dbReference>
<dbReference type="InterPro" id="IPR013083">
    <property type="entry name" value="Znf_RING/FYVE/PHD"/>
</dbReference>
<evidence type="ECO:0000256" key="4">
    <source>
        <dbReference type="PROSITE-ProRule" id="PRU00175"/>
    </source>
</evidence>
<sequence>MDPSLRPNVAPVTLNQDIVNLLKCGICWEYYNLPTVLPCGHTFCLKCIQEIGKHKVNNVNTTKGGVDLSIDCPNCRLKVPISDIQRMKNGVHVNYVLSSIVETILQLKTSFKVDAATNTDSEACFENRINEIQKNLDGIFTAVDKRKSVVNDARTQIDELRCKAISRAATAAATKIQNAGNQKNVDPNRNTVSDNSIQTTWASRLFLPVGYPTQDNVNNYPPNYASDLTDIDPAILSVRTTRTDHSMNGHFYPLSML</sequence>
<keyword evidence="7" id="KW-1185">Reference proteome</keyword>
<evidence type="ECO:0000313" key="7">
    <source>
        <dbReference type="Proteomes" id="UP000596742"/>
    </source>
</evidence>
<keyword evidence="1" id="KW-0479">Metal-binding</keyword>
<dbReference type="PROSITE" id="PS00518">
    <property type="entry name" value="ZF_RING_1"/>
    <property type="match status" value="1"/>
</dbReference>
<evidence type="ECO:0000313" key="6">
    <source>
        <dbReference type="EMBL" id="VDI27306.1"/>
    </source>
</evidence>
<dbReference type="InterPro" id="IPR027370">
    <property type="entry name" value="Znf-RING_euk"/>
</dbReference>
<protein>
    <recommendedName>
        <fullName evidence="5">RING-type domain-containing protein</fullName>
    </recommendedName>
</protein>
<dbReference type="PANTHER" id="PTHR25462:SF296">
    <property type="entry name" value="MEIOTIC P26, ISOFORM F"/>
    <property type="match status" value="1"/>
</dbReference>
<gene>
    <name evidence="6" type="ORF">MGAL_10B053941</name>
</gene>
<dbReference type="PANTHER" id="PTHR25462">
    <property type="entry name" value="BONUS, ISOFORM C-RELATED"/>
    <property type="match status" value="1"/>
</dbReference>
<dbReference type="GO" id="GO:0008270">
    <property type="term" value="F:zinc ion binding"/>
    <property type="evidence" value="ECO:0007669"/>
    <property type="project" value="UniProtKB-KW"/>
</dbReference>
<dbReference type="Pfam" id="PF13445">
    <property type="entry name" value="zf-RING_UBOX"/>
    <property type="match status" value="1"/>
</dbReference>
<evidence type="ECO:0000256" key="1">
    <source>
        <dbReference type="ARBA" id="ARBA00022723"/>
    </source>
</evidence>
<accession>A0A8B6E0Z6</accession>
<keyword evidence="2 4" id="KW-0863">Zinc-finger</keyword>
<dbReference type="InterPro" id="IPR001841">
    <property type="entry name" value="Znf_RING"/>
</dbReference>
<dbReference type="PROSITE" id="PS50089">
    <property type="entry name" value="ZF_RING_2"/>
    <property type="match status" value="1"/>
</dbReference>
<keyword evidence="3" id="KW-0862">Zinc</keyword>
<dbReference type="SUPFAM" id="SSF57850">
    <property type="entry name" value="RING/U-box"/>
    <property type="match status" value="1"/>
</dbReference>
<proteinExistence type="predicted"/>
<dbReference type="OrthoDB" id="9416842at2759"/>
<name>A0A8B6E0Z6_MYTGA</name>
<feature type="domain" description="RING-type" evidence="5">
    <location>
        <begin position="24"/>
        <end position="76"/>
    </location>
</feature>
<dbReference type="Gene3D" id="3.30.40.10">
    <property type="entry name" value="Zinc/RING finger domain, C3HC4 (zinc finger)"/>
    <property type="match status" value="1"/>
</dbReference>
<dbReference type="Proteomes" id="UP000596742">
    <property type="component" value="Unassembled WGS sequence"/>
</dbReference>
<dbReference type="AlphaFoldDB" id="A0A8B6E0Z6"/>
<dbReference type="GO" id="GO:0061630">
    <property type="term" value="F:ubiquitin protein ligase activity"/>
    <property type="evidence" value="ECO:0007669"/>
    <property type="project" value="TreeGrafter"/>
</dbReference>